<evidence type="ECO:0000313" key="1">
    <source>
        <dbReference type="EMBL" id="KAL2732688.1"/>
    </source>
</evidence>
<proteinExistence type="predicted"/>
<dbReference type="EMBL" id="JAYRBN010000075">
    <property type="protein sequence ID" value="KAL2732688.1"/>
    <property type="molecule type" value="Genomic_DNA"/>
</dbReference>
<name>A0ABD2BIT8_VESMC</name>
<keyword evidence="2" id="KW-1185">Reference proteome</keyword>
<organism evidence="1 2">
    <name type="scientific">Vespula maculifrons</name>
    <name type="common">Eastern yellow jacket</name>
    <name type="synonym">Wasp</name>
    <dbReference type="NCBI Taxonomy" id="7453"/>
    <lineage>
        <taxon>Eukaryota</taxon>
        <taxon>Metazoa</taxon>
        <taxon>Ecdysozoa</taxon>
        <taxon>Arthropoda</taxon>
        <taxon>Hexapoda</taxon>
        <taxon>Insecta</taxon>
        <taxon>Pterygota</taxon>
        <taxon>Neoptera</taxon>
        <taxon>Endopterygota</taxon>
        <taxon>Hymenoptera</taxon>
        <taxon>Apocrita</taxon>
        <taxon>Aculeata</taxon>
        <taxon>Vespoidea</taxon>
        <taxon>Vespidae</taxon>
        <taxon>Vespinae</taxon>
        <taxon>Vespula</taxon>
    </lineage>
</organism>
<dbReference type="Proteomes" id="UP001607303">
    <property type="component" value="Unassembled WGS sequence"/>
</dbReference>
<protein>
    <submittedName>
        <fullName evidence="1">Uncharacterized protein</fullName>
    </submittedName>
</protein>
<dbReference type="AlphaFoldDB" id="A0ABD2BIT8"/>
<evidence type="ECO:0000313" key="2">
    <source>
        <dbReference type="Proteomes" id="UP001607303"/>
    </source>
</evidence>
<sequence length="264" mass="31247">MEFVELFEVHKYIRSYKFYNPKSRGRSRWISRSPKYYGAKKSTKNHYYSRPGYPSTMGFTYLFMLSLRCKIVHMDDLRSACNKCRSERFREVIVISVKKKMILVSDIINIIRSFIILSRYAPLYEESSVSDNQPYTIIIQLPKREEKRRNRYYEKYYDRDDAHDREYTGNEHYNDHDEDFGSRAFHIGEKKVQIKVTEDAGSKVHIKVSRIDDDKGIVIADKNNTTVLTTPIFLSSKLLPTHTAETNLLTFKPPLFFQRHIQGI</sequence>
<comment type="caution">
    <text evidence="1">The sequence shown here is derived from an EMBL/GenBank/DDBJ whole genome shotgun (WGS) entry which is preliminary data.</text>
</comment>
<accession>A0ABD2BIT8</accession>
<reference evidence="1 2" key="1">
    <citation type="journal article" date="2024" name="Ann. Entomol. Soc. Am.">
        <title>Genomic analyses of the southern and eastern yellowjacket wasps (Hymenoptera: Vespidae) reveal evolutionary signatures of social life.</title>
        <authorList>
            <person name="Catto M.A."/>
            <person name="Caine P.B."/>
            <person name="Orr S.E."/>
            <person name="Hunt B.G."/>
            <person name="Goodisman M.A.D."/>
        </authorList>
    </citation>
    <scope>NUCLEOTIDE SEQUENCE [LARGE SCALE GENOMIC DNA]</scope>
    <source>
        <strain evidence="1">232</strain>
        <tissue evidence="1">Head and thorax</tissue>
    </source>
</reference>
<gene>
    <name evidence="1" type="ORF">V1477_014929</name>
</gene>